<evidence type="ECO:0000313" key="2">
    <source>
        <dbReference type="Proteomes" id="UP000348942"/>
    </source>
</evidence>
<dbReference type="EMBL" id="CP045699">
    <property type="protein sequence ID" value="QGA64245.1"/>
    <property type="molecule type" value="Genomic_DNA"/>
</dbReference>
<dbReference type="Gene3D" id="3.30.450.40">
    <property type="match status" value="1"/>
</dbReference>
<name>A0A5Q0TE92_9VIBR</name>
<evidence type="ECO:0000313" key="1">
    <source>
        <dbReference type="EMBL" id="QGA64245.1"/>
    </source>
</evidence>
<dbReference type="AlphaFoldDB" id="A0A5Q0TE92"/>
<dbReference type="Proteomes" id="UP000348942">
    <property type="component" value="Chromosome 1"/>
</dbReference>
<gene>
    <name evidence="1" type="ORF">GFB47_01660</name>
</gene>
<organism evidence="1 2">
    <name type="scientific">Vibrio algicola</name>
    <dbReference type="NCBI Taxonomy" id="2662262"/>
    <lineage>
        <taxon>Bacteria</taxon>
        <taxon>Pseudomonadati</taxon>
        <taxon>Pseudomonadota</taxon>
        <taxon>Gammaproteobacteria</taxon>
        <taxon>Vibrionales</taxon>
        <taxon>Vibrionaceae</taxon>
        <taxon>Vibrio</taxon>
    </lineage>
</organism>
<protein>
    <recommendedName>
        <fullName evidence="3">GAF domain-containing protein</fullName>
    </recommendedName>
</protein>
<dbReference type="RefSeq" id="WP_153446055.1">
    <property type="nucleotide sequence ID" value="NZ_CP045699.1"/>
</dbReference>
<proteinExistence type="predicted"/>
<sequence length="164" mass="18797">MKLTDYDEILRQSLTLILDESKWDFACVTTLSEGKEVATPLCFIGPDGEIPAIEFDVFGTPCQRVVKQDDVVYYSDMSEVFVDDSAILSLQVQSYIGMVYYIGGKPLGHVFLMSKKNYNRQAQQQIAWILRWLSLFIGSRVELIQKSCELSEERRMATTDPYWA</sequence>
<evidence type="ECO:0008006" key="3">
    <source>
        <dbReference type="Google" id="ProtNLM"/>
    </source>
</evidence>
<dbReference type="InterPro" id="IPR029016">
    <property type="entry name" value="GAF-like_dom_sf"/>
</dbReference>
<accession>A0A5Q0TE92</accession>
<dbReference type="SUPFAM" id="SSF55781">
    <property type="entry name" value="GAF domain-like"/>
    <property type="match status" value="1"/>
</dbReference>
<keyword evidence="2" id="KW-1185">Reference proteome</keyword>
<reference evidence="1 2" key="1">
    <citation type="submission" date="2019-10" db="EMBL/GenBank/DDBJ databases">
        <title>Vibrio sp. nov., isolated from Coralline algae surface.</title>
        <authorList>
            <person name="Geng Y."/>
            <person name="Zhang X."/>
        </authorList>
    </citation>
    <scope>NUCLEOTIDE SEQUENCE [LARGE SCALE GENOMIC DNA]</scope>
    <source>
        <strain evidence="1 2">SM1977</strain>
    </source>
</reference>